<dbReference type="CDD" id="cd00118">
    <property type="entry name" value="LysM"/>
    <property type="match status" value="1"/>
</dbReference>
<dbReference type="PANTHER" id="PTHR32305:SF15">
    <property type="entry name" value="PROTEIN RHSA-RELATED"/>
    <property type="match status" value="1"/>
</dbReference>
<evidence type="ECO:0000256" key="1">
    <source>
        <dbReference type="ARBA" id="ARBA00022737"/>
    </source>
</evidence>
<dbReference type="Gene3D" id="2.60.40.4070">
    <property type="match status" value="1"/>
</dbReference>
<keyword evidence="3" id="KW-0732">Signal</keyword>
<dbReference type="NCBIfam" id="TIGR01643">
    <property type="entry name" value="YD_repeat_2x"/>
    <property type="match status" value="13"/>
</dbReference>
<dbReference type="Gene3D" id="2.180.10.10">
    <property type="entry name" value="RHS repeat-associated core"/>
    <property type="match status" value="6"/>
</dbReference>
<evidence type="ECO:0000259" key="4">
    <source>
        <dbReference type="PROSITE" id="PS51782"/>
    </source>
</evidence>
<dbReference type="Pfam" id="PF01476">
    <property type="entry name" value="LysM"/>
    <property type="match status" value="1"/>
</dbReference>
<dbReference type="SUPFAM" id="SSF54106">
    <property type="entry name" value="LysM domain"/>
    <property type="match status" value="1"/>
</dbReference>
<evidence type="ECO:0000313" key="5">
    <source>
        <dbReference type="EMBL" id="WRO23407.1"/>
    </source>
</evidence>
<dbReference type="InterPro" id="IPR031325">
    <property type="entry name" value="RHS_repeat"/>
</dbReference>
<evidence type="ECO:0000256" key="3">
    <source>
        <dbReference type="SAM" id="SignalP"/>
    </source>
</evidence>
<dbReference type="RefSeq" id="WP_366922792.1">
    <property type="nucleotide sequence ID" value="NZ_CP121694.1"/>
</dbReference>
<dbReference type="PANTHER" id="PTHR32305">
    <property type="match status" value="1"/>
</dbReference>
<dbReference type="InterPro" id="IPR056823">
    <property type="entry name" value="TEN-like_YD-shell"/>
</dbReference>
<dbReference type="Pfam" id="PF05593">
    <property type="entry name" value="RHS_repeat"/>
    <property type="match status" value="7"/>
</dbReference>
<feature type="signal peptide" evidence="3">
    <location>
        <begin position="1"/>
        <end position="27"/>
    </location>
</feature>
<reference evidence="5 6" key="1">
    <citation type="submission" date="2023-04" db="EMBL/GenBank/DDBJ databases">
        <authorList>
            <person name="Hsu D."/>
        </authorList>
    </citation>
    <scope>NUCLEOTIDE SEQUENCE [LARGE SCALE GENOMIC DNA]</scope>
    <source>
        <strain evidence="5 6">MK1</strain>
    </source>
</reference>
<dbReference type="InterPro" id="IPR045351">
    <property type="entry name" value="DUF6531"/>
</dbReference>
<feature type="region of interest" description="Disordered" evidence="2">
    <location>
        <begin position="1507"/>
        <end position="1530"/>
    </location>
</feature>
<dbReference type="Gene3D" id="3.10.350.10">
    <property type="entry name" value="LysM domain"/>
    <property type="match status" value="1"/>
</dbReference>
<feature type="domain" description="LysM" evidence="4">
    <location>
        <begin position="239"/>
        <end position="286"/>
    </location>
</feature>
<dbReference type="Proteomes" id="UP001329915">
    <property type="component" value="Chromosome"/>
</dbReference>
<dbReference type="PROSITE" id="PS51782">
    <property type="entry name" value="LYSM"/>
    <property type="match status" value="1"/>
</dbReference>
<evidence type="ECO:0000256" key="2">
    <source>
        <dbReference type="SAM" id="MobiDB-lite"/>
    </source>
</evidence>
<evidence type="ECO:0000313" key="6">
    <source>
        <dbReference type="Proteomes" id="UP001329915"/>
    </source>
</evidence>
<dbReference type="Pfam" id="PF25023">
    <property type="entry name" value="TEN_YD-shell"/>
    <property type="match status" value="2"/>
</dbReference>
<dbReference type="EMBL" id="CP121694">
    <property type="protein sequence ID" value="WRO23407.1"/>
    <property type="molecule type" value="Genomic_DNA"/>
</dbReference>
<gene>
    <name evidence="5" type="ORF">MFMK1_003267</name>
</gene>
<dbReference type="InterPro" id="IPR018392">
    <property type="entry name" value="LysM"/>
</dbReference>
<protein>
    <submittedName>
        <fullName evidence="5">DUF6531 domain-containing protein</fullName>
    </submittedName>
</protein>
<proteinExistence type="predicted"/>
<dbReference type="SMART" id="SM00257">
    <property type="entry name" value="LysM"/>
    <property type="match status" value="1"/>
</dbReference>
<dbReference type="InterPro" id="IPR036779">
    <property type="entry name" value="LysM_dom_sf"/>
</dbReference>
<dbReference type="InterPro" id="IPR050708">
    <property type="entry name" value="T6SS_VgrG/RHS"/>
</dbReference>
<organism evidence="5 6">
    <name type="scientific">Metallumcola ferriviriculae</name>
    <dbReference type="NCBI Taxonomy" id="3039180"/>
    <lineage>
        <taxon>Bacteria</taxon>
        <taxon>Bacillati</taxon>
        <taxon>Bacillota</taxon>
        <taxon>Clostridia</taxon>
        <taxon>Neomoorellales</taxon>
        <taxon>Desulfitibacteraceae</taxon>
        <taxon>Metallumcola</taxon>
    </lineage>
</organism>
<dbReference type="InterPro" id="IPR022385">
    <property type="entry name" value="Rhs_assc_core"/>
</dbReference>
<keyword evidence="6" id="KW-1185">Reference proteome</keyword>
<name>A0AAU0UT12_9FIRM</name>
<sequence>MKRFKRTLSVLLIFTFLFSLVPSGLVAAAGNAGGQELYMRFDPAVYNPNEGKVTIKWTFEKDHQTRVVIYPINGNEADPIRVLAENEFFSGGYVENTLEWDGKDDNGDAVPNGIYRVAARPLEEEWNMFAREASLIVTSSPEQDINIAPDGEGSYILYGSFYPEDDEVAVEIEIDGKYNRSADTDDSMWMTTVELYENETRRFRVTKTIEKEVEKTDAEGNTYIEIEEEEKYVGELVALEYQVKKDDTLGAIAGHFYNNSRLYPQIAELNNIPDPNNIFPGQKLIILDPEQEGDLIRPENPQEPLQAQLGGANTQAGQSADPVNLATGNYFYQHQDLAISGTFPIKFSRIYLSQGNHHGILGINWHNSFDIHLNILSDSSVEAVFADGHREVFTLDDSPNYKPPAGSHKKLRKNGDETFTLSYRNKWKYHFSQGGRLAAIQDPNGNKTDLLYDNLLLREVRNDSGHMLFQYDRLGRLRQVVDQAGRSVSYDYDSDYNLTDFTDPEGNTIQYQYDRDHRMRKVISPNKKGTIENIYNDQGQVIRQVAPNGGITYFNYQGGTTTVTDAKGYVTTYRHDGRLRLVKKIDPFGYEESYQYTENDEIKLYMDKKGNSTSFEYDGNGNLKKVVNALGQVTTYEYDADNNLKAVYLANNQTYNFNYDGQGNLTEILNPYGKQVSLNYNITGLVENMVQPNGGISKFNYQDNGNLDTIEDALGHITQLNYDAANRLKAFIDPKGNEYSFTYDDNGRLVTSTDPLGNTITIEYNANGKPIKYIDQENDVTRYYYDTADRLKEEVDPLNGTTTFEYDLLGNITAVTDAEGNTINYTYDGLSRVKNIEDAAGYLTEFKYDANGNVKQVINPRGGTTVYEYDAANQMIKQVDPEGVVTHYSYNEMGQLKQVQDVAGNKTVYEYDEIGRLKSVADSLGNATKYEYNDLNQVEKVIQPNGAEYQYNYNLLGNLESVIDPAGNQISWQYDANGNVKKAVDELGNATEYDYDSLNRVKTITDAKDNVRQFHYSATGLLERVINEKDNSTWYSYDALGRLKKVTDALGYTTSYQYDKVGNLKEVSKVQEQPETVKEAVYARLTLDLGVGTVSQGEDTQNIIETVYESVYESAYDTSGDSDPLAGDLDNSFLNEVYSWFDSEKIQKTEYRYDKRYQLREIEDALGNITYYDYDANGNVEVITDRDGYSTSYSYDLANRPTGIEYADGRKVSFSYNNLGQMNNMTDWLGSYTFEYDPVGRINKVIDALNHTTRYLYTPLGQRDKIIYPDGSEVDYEYNRLGQLTGVTDGLGKKTTYGYDAVGNITERILPNGTKTIIDYVPLSQVKQLSHLDPEGKITDMYQIEYDKAGNKKKITKQHFEEATADPEEDESLSFTYDALDQLRTVTDANGSRREYLYDSIGNRTAMLESSSGETQDSVFYRYNQLNQLTQITDEDGDTKDLSYDKRGNLNKIQSGGNVFNEYIFDSTNRLAQVVNKHKEKTSYTYNGLGQRVKTLIELDKNKGGRLSKDKEITDAQQQAKPGFDQQHKRDRMETTYALDMLSPTQNILLSYGDQVQTQRFTYGLEVLSMHFQSLNDHDNGWVPEGDETTYSGEWETLYYLQDELGSIMKVVGANGKKSAHYNYDEFGRPLGAVKFDPNWPGPDNTLGYTGYDYDHYAGLYYANARYYMPEIGRFISEDPWNGSLFNPNTLNKYPYVLNNPMKYVDPLGLRPLDWPQFMQSNSGSTSGLGKAAAKAQWQGETAGISTPNQNGPTVTPIELVVKDNHNLFEKYLRWRLNQHPQLVVNENGELRYTEEEFDKMLNMIPVLGVENLSKNVIKKAGKGLLQKLKQLFSSKGAGNSGGIVTKNGIKIEGFTGHGVDRAIGDGFKRAGVKPDSILDALKNPLKTNNVVTDSLGRNSQRFIGKTAEVVINPDTGKIISVNPTSSSKAAKLLRELEGLK</sequence>
<keyword evidence="1" id="KW-0677">Repeat</keyword>
<accession>A0AAU0UT12</accession>
<dbReference type="KEGG" id="dbc:MFMK1_003267"/>
<dbReference type="InterPro" id="IPR006530">
    <property type="entry name" value="YD"/>
</dbReference>
<feature type="chain" id="PRO_5043356027" evidence="3">
    <location>
        <begin position="28"/>
        <end position="1941"/>
    </location>
</feature>
<dbReference type="Pfam" id="PF20148">
    <property type="entry name" value="DUF6531"/>
    <property type="match status" value="1"/>
</dbReference>
<dbReference type="NCBIfam" id="TIGR03696">
    <property type="entry name" value="Rhs_assc_core"/>
    <property type="match status" value="1"/>
</dbReference>